<dbReference type="InterPro" id="IPR001680">
    <property type="entry name" value="WD40_rpt"/>
</dbReference>
<dbReference type="SMART" id="SM00320">
    <property type="entry name" value="WD40"/>
    <property type="match status" value="1"/>
</dbReference>
<reference evidence="4" key="1">
    <citation type="journal article" date="2016" name="Nature">
        <title>Genome evolution in the allotetraploid frog Xenopus laevis.</title>
        <authorList>
            <person name="Session A.M."/>
            <person name="Uno Y."/>
            <person name="Kwon T."/>
            <person name="Chapman J.A."/>
            <person name="Toyoda A."/>
            <person name="Takahashi S."/>
            <person name="Fukui A."/>
            <person name="Hikosaka A."/>
            <person name="Suzuki A."/>
            <person name="Kondo M."/>
            <person name="van Heeringen S.J."/>
            <person name="Quigley I."/>
            <person name="Heinz S."/>
            <person name="Ogino H."/>
            <person name="Ochi H."/>
            <person name="Hellsten U."/>
            <person name="Lyons J.B."/>
            <person name="Simakov O."/>
            <person name="Putnam N."/>
            <person name="Stites J."/>
            <person name="Kuroki Y."/>
            <person name="Tanaka T."/>
            <person name="Michiue T."/>
            <person name="Watanabe M."/>
            <person name="Bogdanovic O."/>
            <person name="Lister R."/>
            <person name="Georgiou G."/>
            <person name="Paranjpe S.S."/>
            <person name="van Kruijsbergen I."/>
            <person name="Shu S."/>
            <person name="Carlson J."/>
            <person name="Kinoshita T."/>
            <person name="Ohta Y."/>
            <person name="Mawaribuchi S."/>
            <person name="Jenkins J."/>
            <person name="Grimwood J."/>
            <person name="Schmutz J."/>
            <person name="Mitros T."/>
            <person name="Mozaffari S.V."/>
            <person name="Suzuki Y."/>
            <person name="Haramoto Y."/>
            <person name="Yamamoto T.S."/>
            <person name="Takagi C."/>
            <person name="Heald R."/>
            <person name="Miller K."/>
            <person name="Haudenschild C."/>
            <person name="Kitzman J."/>
            <person name="Nakayama T."/>
            <person name="Izutsu Y."/>
            <person name="Robert J."/>
            <person name="Fortriede J."/>
            <person name="Burns K."/>
            <person name="Lotay V."/>
            <person name="Karimi K."/>
            <person name="Yasuoka Y."/>
            <person name="Dichmann D.S."/>
            <person name="Flajnik M.F."/>
            <person name="Houston D.W."/>
            <person name="Shendure J."/>
            <person name="DuPasquier L."/>
            <person name="Vize P.D."/>
            <person name="Zorn A.M."/>
            <person name="Ito M."/>
            <person name="Marcotte E.M."/>
            <person name="Wallingford J.B."/>
            <person name="Ito Y."/>
            <person name="Asashima M."/>
            <person name="Ueno N."/>
            <person name="Matsuda Y."/>
            <person name="Veenstra G.J."/>
            <person name="Fujiyama A."/>
            <person name="Harland R.M."/>
            <person name="Taira M."/>
            <person name="Rokhsar D.S."/>
        </authorList>
    </citation>
    <scope>NUCLEOTIDE SEQUENCE [LARGE SCALE GENOMIC DNA]</scope>
    <source>
        <strain evidence="4">J</strain>
    </source>
</reference>
<dbReference type="InterPro" id="IPR036322">
    <property type="entry name" value="WD40_repeat_dom_sf"/>
</dbReference>
<dbReference type="PROSITE" id="PS50082">
    <property type="entry name" value="WD_REPEATS_2"/>
    <property type="match status" value="1"/>
</dbReference>
<dbReference type="AlphaFoldDB" id="A0A974H1S0"/>
<accession>A0A974H1S0</accession>
<dbReference type="InterPro" id="IPR015943">
    <property type="entry name" value="WD40/YVTN_repeat-like_dom_sf"/>
</dbReference>
<organism evidence="3 4">
    <name type="scientific">Xenopus laevis</name>
    <name type="common">African clawed frog</name>
    <dbReference type="NCBI Taxonomy" id="8355"/>
    <lineage>
        <taxon>Eukaryota</taxon>
        <taxon>Metazoa</taxon>
        <taxon>Chordata</taxon>
        <taxon>Craniata</taxon>
        <taxon>Vertebrata</taxon>
        <taxon>Euteleostomi</taxon>
        <taxon>Amphibia</taxon>
        <taxon>Batrachia</taxon>
        <taxon>Anura</taxon>
        <taxon>Pipoidea</taxon>
        <taxon>Pipidae</taxon>
        <taxon>Xenopodinae</taxon>
        <taxon>Xenopus</taxon>
        <taxon>Xenopus</taxon>
    </lineage>
</organism>
<gene>
    <name evidence="3" type="ORF">XELAEV_18047304mg</name>
</gene>
<evidence type="ECO:0000256" key="1">
    <source>
        <dbReference type="ARBA" id="ARBA00022737"/>
    </source>
</evidence>
<sequence>MKCDLCHKMFFSGLFHNGSSGVKVLSQLVSLASNDGSVKLLCVTFNHNWDYLISGGSDGTVRIWS</sequence>
<dbReference type="Gene3D" id="2.130.10.10">
    <property type="entry name" value="YVTN repeat-like/Quinoprotein amine dehydrogenase"/>
    <property type="match status" value="1"/>
</dbReference>
<dbReference type="PROSITE" id="PS50294">
    <property type="entry name" value="WD_REPEATS_REGION"/>
    <property type="match status" value="1"/>
</dbReference>
<dbReference type="Proteomes" id="UP000694892">
    <property type="component" value="Chromosome 9_10S"/>
</dbReference>
<keyword evidence="1" id="KW-0677">Repeat</keyword>
<protein>
    <submittedName>
        <fullName evidence="3">Uncharacterized protein</fullName>
    </submittedName>
</protein>
<feature type="repeat" description="WD" evidence="2">
    <location>
        <begin position="40"/>
        <end position="65"/>
    </location>
</feature>
<keyword evidence="2" id="KW-0853">WD repeat</keyword>
<dbReference type="EMBL" id="CM004483">
    <property type="protein sequence ID" value="OCT61280.1"/>
    <property type="molecule type" value="Genomic_DNA"/>
</dbReference>
<proteinExistence type="predicted"/>
<evidence type="ECO:0000313" key="3">
    <source>
        <dbReference type="EMBL" id="OCT61280.1"/>
    </source>
</evidence>
<name>A0A974H1S0_XENLA</name>
<evidence type="ECO:0000256" key="2">
    <source>
        <dbReference type="PROSITE-ProRule" id="PRU00221"/>
    </source>
</evidence>
<evidence type="ECO:0000313" key="4">
    <source>
        <dbReference type="Proteomes" id="UP000694892"/>
    </source>
</evidence>
<dbReference type="SUPFAM" id="SSF50978">
    <property type="entry name" value="WD40 repeat-like"/>
    <property type="match status" value="1"/>
</dbReference>